<keyword evidence="3" id="KW-1185">Reference proteome</keyword>
<organism evidence="2 3">
    <name type="scientific">Oedothorax gibbosus</name>
    <dbReference type="NCBI Taxonomy" id="931172"/>
    <lineage>
        <taxon>Eukaryota</taxon>
        <taxon>Metazoa</taxon>
        <taxon>Ecdysozoa</taxon>
        <taxon>Arthropoda</taxon>
        <taxon>Chelicerata</taxon>
        <taxon>Arachnida</taxon>
        <taxon>Araneae</taxon>
        <taxon>Araneomorphae</taxon>
        <taxon>Entelegynae</taxon>
        <taxon>Araneoidea</taxon>
        <taxon>Linyphiidae</taxon>
        <taxon>Erigoninae</taxon>
        <taxon>Oedothorax</taxon>
    </lineage>
</organism>
<sequence length="198" mass="22040">TLGPEPVSCGKSSTPFSKNPKVKRIKGAPAFAVRIHTENSDQASFWPFCSTEFFLSSLSSPWEHLALPFDDVPPQAKRTHLNLVLVADRCATRMQRAGLEALILRIAFRLNRVTRAVHLGDLLRILVTDRPENYHLLGFQGPTERTGHRNRRDFSPSLRLSLESLLLPTKICTGGGSRRAHARHLNASPPRPSYSLSA</sequence>
<evidence type="ECO:0000313" key="3">
    <source>
        <dbReference type="Proteomes" id="UP000827092"/>
    </source>
</evidence>
<dbReference type="EMBL" id="JAFNEN010006583">
    <property type="protein sequence ID" value="KAG8155797.1"/>
    <property type="molecule type" value="Genomic_DNA"/>
</dbReference>
<comment type="caution">
    <text evidence="2">The sequence shown here is derived from an EMBL/GenBank/DDBJ whole genome shotgun (WGS) entry which is preliminary data.</text>
</comment>
<feature type="non-terminal residue" evidence="2">
    <location>
        <position position="1"/>
    </location>
</feature>
<dbReference type="AlphaFoldDB" id="A0AAV6TD50"/>
<gene>
    <name evidence="2" type="ORF">JTE90_005227</name>
</gene>
<protein>
    <submittedName>
        <fullName evidence="2">Uncharacterized protein</fullName>
    </submittedName>
</protein>
<reference evidence="2 3" key="1">
    <citation type="journal article" date="2022" name="Nat. Ecol. Evol.">
        <title>A masculinizing supergene underlies an exaggerated male reproductive morph in a spider.</title>
        <authorList>
            <person name="Hendrickx F."/>
            <person name="De Corte Z."/>
            <person name="Sonet G."/>
            <person name="Van Belleghem S.M."/>
            <person name="Kostlbacher S."/>
            <person name="Vangestel C."/>
        </authorList>
    </citation>
    <scope>NUCLEOTIDE SEQUENCE [LARGE SCALE GENOMIC DNA]</scope>
    <source>
        <strain evidence="2">W744_W776</strain>
    </source>
</reference>
<accession>A0AAV6TD50</accession>
<proteinExistence type="predicted"/>
<evidence type="ECO:0000256" key="1">
    <source>
        <dbReference type="SAM" id="MobiDB-lite"/>
    </source>
</evidence>
<name>A0AAV6TD50_9ARAC</name>
<evidence type="ECO:0000313" key="2">
    <source>
        <dbReference type="EMBL" id="KAG8155797.1"/>
    </source>
</evidence>
<dbReference type="Proteomes" id="UP000827092">
    <property type="component" value="Unassembled WGS sequence"/>
</dbReference>
<feature type="region of interest" description="Disordered" evidence="1">
    <location>
        <begin position="176"/>
        <end position="198"/>
    </location>
</feature>